<keyword evidence="1" id="KW-0812">Transmembrane</keyword>
<proteinExistence type="predicted"/>
<evidence type="ECO:0000256" key="1">
    <source>
        <dbReference type="SAM" id="Phobius"/>
    </source>
</evidence>
<reference evidence="2 3" key="1">
    <citation type="submission" date="2019-02" db="EMBL/GenBank/DDBJ databases">
        <authorList>
            <person name="Li S.-H."/>
        </authorList>
    </citation>
    <scope>NUCLEOTIDE SEQUENCE [LARGE SCALE GENOMIC DNA]</scope>
    <source>
        <strain evidence="2 3">IMCC14385</strain>
    </source>
</reference>
<dbReference type="InterPro" id="IPR025489">
    <property type="entry name" value="DUF4381"/>
</dbReference>
<organism evidence="2 3">
    <name type="scientific">Halioglobus maricola</name>
    <dbReference type="NCBI Taxonomy" id="2601894"/>
    <lineage>
        <taxon>Bacteria</taxon>
        <taxon>Pseudomonadati</taxon>
        <taxon>Pseudomonadota</taxon>
        <taxon>Gammaproteobacteria</taxon>
        <taxon>Cellvibrionales</taxon>
        <taxon>Halieaceae</taxon>
        <taxon>Halioglobus</taxon>
    </lineage>
</organism>
<dbReference type="Pfam" id="PF14316">
    <property type="entry name" value="DUF4381"/>
    <property type="match status" value="1"/>
</dbReference>
<dbReference type="OrthoDB" id="283083at2"/>
<evidence type="ECO:0000313" key="3">
    <source>
        <dbReference type="Proteomes" id="UP000326287"/>
    </source>
</evidence>
<accession>A0A5P9NMA6</accession>
<sequence>MSFQCVANLLRRGEGVNPNDPLAALNPLREPAPISAWPYAPGWWLLAVLLLTGIAALLWVLVQRRRRNLYRRQGLAALAVIEQRYAQMNDPLTCVSDVNRVLKTVALHAYPDENVAALHGYEWVTFLETRAARAVTFDPAFADFHYRKPGTDFSADALLQQAQTWIAHHKVSA</sequence>
<name>A0A5P9NMA6_9GAMM</name>
<dbReference type="KEGG" id="halc:EY643_12380"/>
<dbReference type="AlphaFoldDB" id="A0A5P9NMA6"/>
<keyword evidence="1" id="KW-0472">Membrane</keyword>
<keyword evidence="3" id="KW-1185">Reference proteome</keyword>
<dbReference type="EMBL" id="CP036422">
    <property type="protein sequence ID" value="QFU76394.1"/>
    <property type="molecule type" value="Genomic_DNA"/>
</dbReference>
<protein>
    <submittedName>
        <fullName evidence="2">DUF4381 domain-containing protein</fullName>
    </submittedName>
</protein>
<gene>
    <name evidence="2" type="ORF">EY643_12380</name>
</gene>
<feature type="transmembrane region" description="Helical" evidence="1">
    <location>
        <begin position="43"/>
        <end position="62"/>
    </location>
</feature>
<evidence type="ECO:0000313" key="2">
    <source>
        <dbReference type="EMBL" id="QFU76394.1"/>
    </source>
</evidence>
<dbReference type="Proteomes" id="UP000326287">
    <property type="component" value="Chromosome"/>
</dbReference>
<keyword evidence="1" id="KW-1133">Transmembrane helix</keyword>